<gene>
    <name evidence="2" type="ORF">NBRC3293_0646</name>
</gene>
<dbReference type="Proteomes" id="UP000484858">
    <property type="component" value="Unassembled WGS sequence"/>
</dbReference>
<feature type="compositionally biased region" description="Polar residues" evidence="1">
    <location>
        <begin position="1"/>
        <end position="12"/>
    </location>
</feature>
<dbReference type="AlphaFoldDB" id="A0A829X3B6"/>
<feature type="compositionally biased region" description="Basic and acidic residues" evidence="1">
    <location>
        <begin position="31"/>
        <end position="41"/>
    </location>
</feature>
<feature type="region of interest" description="Disordered" evidence="1">
    <location>
        <begin position="1"/>
        <end position="41"/>
    </location>
</feature>
<accession>A0A829X3B6</accession>
<dbReference type="EMBL" id="BARJ01000003">
    <property type="protein sequence ID" value="GEM16149.1"/>
    <property type="molecule type" value="Genomic_DNA"/>
</dbReference>
<sequence length="41" mass="4601">MPDSLSGRQSVGPSKCRKNVKKTGNIQNHTKTIDKYNRVTL</sequence>
<organism evidence="2 3">
    <name type="scientific">Gluconobacter oxydans NBRC 3293</name>
    <dbReference type="NCBI Taxonomy" id="1315969"/>
    <lineage>
        <taxon>Bacteria</taxon>
        <taxon>Pseudomonadati</taxon>
        <taxon>Pseudomonadota</taxon>
        <taxon>Alphaproteobacteria</taxon>
        <taxon>Acetobacterales</taxon>
        <taxon>Acetobacteraceae</taxon>
        <taxon>Gluconobacter</taxon>
    </lineage>
</organism>
<protein>
    <submittedName>
        <fullName evidence="2">Uncharacterized protein</fullName>
    </submittedName>
</protein>
<evidence type="ECO:0000313" key="2">
    <source>
        <dbReference type="EMBL" id="GEM16149.1"/>
    </source>
</evidence>
<proteinExistence type="predicted"/>
<reference evidence="2 3" key="1">
    <citation type="submission" date="2013-04" db="EMBL/GenBank/DDBJ databases">
        <title>Gluconobacter oxydans NBRC 3293 whole genome sequence.</title>
        <authorList>
            <person name="Matsutani M."/>
            <person name="Yakushi T."/>
            <person name="Matsushita K."/>
        </authorList>
    </citation>
    <scope>NUCLEOTIDE SEQUENCE [LARGE SCALE GENOMIC DNA]</scope>
    <source>
        <strain evidence="2 3">NBRC 3293</strain>
    </source>
</reference>
<evidence type="ECO:0000256" key="1">
    <source>
        <dbReference type="SAM" id="MobiDB-lite"/>
    </source>
</evidence>
<evidence type="ECO:0000313" key="3">
    <source>
        <dbReference type="Proteomes" id="UP000484858"/>
    </source>
</evidence>
<comment type="caution">
    <text evidence="2">The sequence shown here is derived from an EMBL/GenBank/DDBJ whole genome shotgun (WGS) entry which is preliminary data.</text>
</comment>
<name>A0A829X3B6_GLUOY</name>